<dbReference type="KEGG" id="egn:BMF35_a2074"/>
<feature type="compositionally biased region" description="Gly residues" evidence="1">
    <location>
        <begin position="172"/>
        <end position="181"/>
    </location>
</feature>
<name>A0A0G9MQY6_9SPHN</name>
<dbReference type="RefSeq" id="WP_047005879.1">
    <property type="nucleotide sequence ID" value="NZ_CP018097.1"/>
</dbReference>
<gene>
    <name evidence="3" type="ORF">AAW01_03250</name>
</gene>
<feature type="region of interest" description="Disordered" evidence="1">
    <location>
        <begin position="159"/>
        <end position="181"/>
    </location>
</feature>
<proteinExistence type="predicted"/>
<accession>A0A0G9MQY6</accession>
<keyword evidence="2" id="KW-1133">Transmembrane helix</keyword>
<dbReference type="PATRIC" id="fig|502682.8.peg.664"/>
<keyword evidence="2" id="KW-0472">Membrane</keyword>
<evidence type="ECO:0000313" key="3">
    <source>
        <dbReference type="EMBL" id="KLE33029.1"/>
    </source>
</evidence>
<evidence type="ECO:0000313" key="4">
    <source>
        <dbReference type="Proteomes" id="UP000053070"/>
    </source>
</evidence>
<feature type="transmembrane region" description="Helical" evidence="2">
    <location>
        <begin position="37"/>
        <end position="59"/>
    </location>
</feature>
<organism evidence="3 4">
    <name type="scientific">Aurantiacibacter gangjinensis</name>
    <dbReference type="NCBI Taxonomy" id="502682"/>
    <lineage>
        <taxon>Bacteria</taxon>
        <taxon>Pseudomonadati</taxon>
        <taxon>Pseudomonadota</taxon>
        <taxon>Alphaproteobacteria</taxon>
        <taxon>Sphingomonadales</taxon>
        <taxon>Erythrobacteraceae</taxon>
        <taxon>Aurantiacibacter</taxon>
    </lineage>
</organism>
<keyword evidence="4" id="KW-1185">Reference proteome</keyword>
<reference evidence="3 4" key="1">
    <citation type="submission" date="2015-04" db="EMBL/GenBank/DDBJ databases">
        <title>The draft genome sequence of Erythrobacr gangjinensis K7-2.</title>
        <authorList>
            <person name="Zhuang L."/>
            <person name="Liu Y."/>
            <person name="Shao Z."/>
        </authorList>
    </citation>
    <scope>NUCLEOTIDE SEQUENCE [LARGE SCALE GENOMIC DNA]</scope>
    <source>
        <strain evidence="3 4">K7-2</strain>
    </source>
</reference>
<evidence type="ECO:0000256" key="1">
    <source>
        <dbReference type="SAM" id="MobiDB-lite"/>
    </source>
</evidence>
<feature type="transmembrane region" description="Helical" evidence="2">
    <location>
        <begin position="7"/>
        <end position="25"/>
    </location>
</feature>
<dbReference type="EMBL" id="LBHC01000001">
    <property type="protein sequence ID" value="KLE33029.1"/>
    <property type="molecule type" value="Genomic_DNA"/>
</dbReference>
<keyword evidence="2" id="KW-0812">Transmembrane</keyword>
<dbReference type="Proteomes" id="UP000053070">
    <property type="component" value="Unassembled WGS sequence"/>
</dbReference>
<dbReference type="STRING" id="502682.BMF35_a2074"/>
<evidence type="ECO:0000256" key="2">
    <source>
        <dbReference type="SAM" id="Phobius"/>
    </source>
</evidence>
<protein>
    <submittedName>
        <fullName evidence="3">Uncharacterized protein</fullName>
    </submittedName>
</protein>
<sequence length="181" mass="20251">MHTFRYSIAKLLTLIALGVGLYFVGDWMSDVYQRKRWFLGIMMMGLGPFCSISGLIMLLNRDVMTLHPDGKIGYFKWTGRQSATWRDYRGMNIQQASGSTHLQLDFGKGYFGNCHISVKLLEKEHGDVRDVMTVFHAFLENQHARASGNYTAPEIAHRTRPAAQAPQPAAPVGGGFGRKGL</sequence>
<feature type="compositionally biased region" description="Low complexity" evidence="1">
    <location>
        <begin position="161"/>
        <end position="171"/>
    </location>
</feature>
<comment type="caution">
    <text evidence="3">The sequence shown here is derived from an EMBL/GenBank/DDBJ whole genome shotgun (WGS) entry which is preliminary data.</text>
</comment>
<dbReference type="AlphaFoldDB" id="A0A0G9MQY6"/>